<gene>
    <name evidence="2" type="ORF">ZIOFF_062492</name>
</gene>
<comment type="caution">
    <text evidence="2">The sequence shown here is derived from an EMBL/GenBank/DDBJ whole genome shotgun (WGS) entry which is preliminary data.</text>
</comment>
<name>A0A8J5KJA1_ZINOF</name>
<proteinExistence type="predicted"/>
<protein>
    <submittedName>
        <fullName evidence="2">Uncharacterized protein</fullName>
    </submittedName>
</protein>
<reference evidence="2 3" key="1">
    <citation type="submission" date="2020-08" db="EMBL/GenBank/DDBJ databases">
        <title>Plant Genome Project.</title>
        <authorList>
            <person name="Zhang R.-G."/>
        </authorList>
    </citation>
    <scope>NUCLEOTIDE SEQUENCE [LARGE SCALE GENOMIC DNA]</scope>
    <source>
        <tissue evidence="2">Rhizome</tissue>
    </source>
</reference>
<evidence type="ECO:0000313" key="3">
    <source>
        <dbReference type="Proteomes" id="UP000734854"/>
    </source>
</evidence>
<evidence type="ECO:0000256" key="1">
    <source>
        <dbReference type="SAM" id="MobiDB-lite"/>
    </source>
</evidence>
<feature type="compositionally biased region" description="Polar residues" evidence="1">
    <location>
        <begin position="180"/>
        <end position="190"/>
    </location>
</feature>
<feature type="region of interest" description="Disordered" evidence="1">
    <location>
        <begin position="153"/>
        <end position="196"/>
    </location>
</feature>
<accession>A0A8J5KJA1</accession>
<keyword evidence="3" id="KW-1185">Reference proteome</keyword>
<organism evidence="2 3">
    <name type="scientific">Zingiber officinale</name>
    <name type="common">Ginger</name>
    <name type="synonym">Amomum zingiber</name>
    <dbReference type="NCBI Taxonomy" id="94328"/>
    <lineage>
        <taxon>Eukaryota</taxon>
        <taxon>Viridiplantae</taxon>
        <taxon>Streptophyta</taxon>
        <taxon>Embryophyta</taxon>
        <taxon>Tracheophyta</taxon>
        <taxon>Spermatophyta</taxon>
        <taxon>Magnoliopsida</taxon>
        <taxon>Liliopsida</taxon>
        <taxon>Zingiberales</taxon>
        <taxon>Zingiberaceae</taxon>
        <taxon>Zingiber</taxon>
    </lineage>
</organism>
<sequence length="196" mass="21770">MLLRDHPSDEFTIASSLYFASFASDSGIGRSVRCLVLRTVFVSHAINKRSDPNLVEKGKESLRIQGHICMRNTISYREALSATDPIENPSIGFAKPSDYQGITPGIAAIIKQNNTQIHLLIQIAEPLRDIQQELRKQNNPPFPQDLVSKLQNLSLGPSKPKEKPGKLRQAARRLGRQLTGGASSRYTLEQQLEPEA</sequence>
<dbReference type="AlphaFoldDB" id="A0A8J5KJA1"/>
<dbReference type="Proteomes" id="UP000734854">
    <property type="component" value="Unassembled WGS sequence"/>
</dbReference>
<evidence type="ECO:0000313" key="2">
    <source>
        <dbReference type="EMBL" id="KAG6479038.1"/>
    </source>
</evidence>
<dbReference type="EMBL" id="JACMSC010000017">
    <property type="protein sequence ID" value="KAG6479038.1"/>
    <property type="molecule type" value="Genomic_DNA"/>
</dbReference>